<keyword evidence="4 7" id="KW-0812">Transmembrane</keyword>
<comment type="caution">
    <text evidence="9">The sequence shown here is derived from an EMBL/GenBank/DDBJ whole genome shotgun (WGS) entry which is preliminary data.</text>
</comment>
<dbReference type="Gene3D" id="3.40.1710.10">
    <property type="entry name" value="abc type-2 transporter like domain"/>
    <property type="match status" value="1"/>
</dbReference>
<keyword evidence="5 7" id="KW-1133">Transmembrane helix</keyword>
<keyword evidence="6 7" id="KW-0472">Membrane</keyword>
<sequence>MHSLEHARHAAPDPLATIRTPRFWLQPIIVVLVVFSALAALYLGGILNPTSNLHHFPVAVVDQDQGPDGKQITDGLVSGLDSHDFDVRVLSAEEADRQLDSAQVYGVVQIPADFSAGLQALATGAARPGEVVRPVITVSTNPRAGELGGSIAGLALSKAVQEANTTIGKKITAEVTQAGGGAALPAGVALTLSSPIDIQVNDHNPLPSGTGNGLSAFYYALLLLLAGFTGSIIVSSLVDSMLGYIPAELGPVYRFAEQVNISRFRTLVLKWAFMVILAVLTSAAYIGIATALGMPIPNVLTLWLYGVFTIAAVGITATSLVSVLGSMGLIVNLFIFVMLGLPSNGATIPLEAAPKVFGWLATFEPMHQVFLGARALLYLDGRADAGLTHSLVMTTVGLVIGLLIGAVVTRFYDRKGLRRIHNPATAAPDSAKED</sequence>
<evidence type="ECO:0000256" key="3">
    <source>
        <dbReference type="ARBA" id="ARBA00022475"/>
    </source>
</evidence>
<keyword evidence="3" id="KW-1003">Cell membrane</keyword>
<feature type="transmembrane region" description="Helical" evidence="7">
    <location>
        <begin position="302"/>
        <end position="335"/>
    </location>
</feature>
<feature type="transmembrane region" description="Helical" evidence="7">
    <location>
        <begin position="178"/>
        <end position="196"/>
    </location>
</feature>
<dbReference type="Pfam" id="PF12051">
    <property type="entry name" value="DUF3533"/>
    <property type="match status" value="1"/>
</dbReference>
<gene>
    <name evidence="9" type="ORF">H7I41_22175</name>
</gene>
<dbReference type="AlphaFoldDB" id="A0A9X2YSL6"/>
<dbReference type="InterPro" id="IPR022703">
    <property type="entry name" value="DUF3533"/>
</dbReference>
<reference evidence="9" key="2">
    <citation type="journal article" date="2022" name="BMC Genomics">
        <title>Comparative genome analysis of mycobacteria focusing on tRNA and non-coding RNA.</title>
        <authorList>
            <person name="Behra P.R.K."/>
            <person name="Pettersson B.M.F."/>
            <person name="Ramesh M."/>
            <person name="Das S."/>
            <person name="Dasgupta S."/>
            <person name="Kirsebom L.A."/>
        </authorList>
    </citation>
    <scope>NUCLEOTIDE SEQUENCE</scope>
    <source>
        <strain evidence="9">DSM 44615</strain>
    </source>
</reference>
<comment type="similarity">
    <text evidence="2">Belongs to the ABC-2 integral membrane protein family.</text>
</comment>
<feature type="transmembrane region" description="Helical" evidence="7">
    <location>
        <begin position="23"/>
        <end position="43"/>
    </location>
</feature>
<keyword evidence="10" id="KW-1185">Reference proteome</keyword>
<evidence type="ECO:0000256" key="6">
    <source>
        <dbReference type="ARBA" id="ARBA00023136"/>
    </source>
</evidence>
<feature type="transmembrane region" description="Helical" evidence="7">
    <location>
        <begin position="271"/>
        <end position="296"/>
    </location>
</feature>
<organism evidence="9 10">
    <name type="scientific">[Mycobacterium] manitobense</name>
    <dbReference type="NCBI Taxonomy" id="190147"/>
    <lineage>
        <taxon>Bacteria</taxon>
        <taxon>Bacillati</taxon>
        <taxon>Actinomycetota</taxon>
        <taxon>Actinomycetes</taxon>
        <taxon>Mycobacteriales</taxon>
        <taxon>Mycobacteriaceae</taxon>
        <taxon>Mycolicibacterium</taxon>
    </lineage>
</organism>
<proteinExistence type="inferred from homology"/>
<evidence type="ECO:0000256" key="5">
    <source>
        <dbReference type="ARBA" id="ARBA00022989"/>
    </source>
</evidence>
<dbReference type="Proteomes" id="UP001140293">
    <property type="component" value="Unassembled WGS sequence"/>
</dbReference>
<dbReference type="PANTHER" id="PTHR43077:SF8">
    <property type="entry name" value="DOXORUBICIN RESISTANCE ABC TRANSPORTER PERMEASE PROTEIN DRRB"/>
    <property type="match status" value="1"/>
</dbReference>
<name>A0A9X2YSL6_9MYCO</name>
<comment type="subcellular location">
    <subcellularLocation>
        <location evidence="1">Cell membrane</location>
        <topology evidence="1">Multi-pass membrane protein</topology>
    </subcellularLocation>
</comment>
<dbReference type="EMBL" id="JACKSJ010000190">
    <property type="protein sequence ID" value="MCV7172631.1"/>
    <property type="molecule type" value="Genomic_DNA"/>
</dbReference>
<dbReference type="GO" id="GO:0005886">
    <property type="term" value="C:plasma membrane"/>
    <property type="evidence" value="ECO:0007669"/>
    <property type="project" value="UniProtKB-SubCell"/>
</dbReference>
<dbReference type="RefSeq" id="WP_264014802.1">
    <property type="nucleotide sequence ID" value="NZ_JACKSJ010000190.1"/>
</dbReference>
<dbReference type="InterPro" id="IPR051328">
    <property type="entry name" value="T7SS_ABC-Transporter"/>
</dbReference>
<evidence type="ECO:0000259" key="8">
    <source>
        <dbReference type="Pfam" id="PF12051"/>
    </source>
</evidence>
<evidence type="ECO:0000313" key="10">
    <source>
        <dbReference type="Proteomes" id="UP001140293"/>
    </source>
</evidence>
<accession>A0A9X2YSL6</accession>
<dbReference type="PANTHER" id="PTHR43077">
    <property type="entry name" value="TRANSPORT PERMEASE YVFS-RELATED"/>
    <property type="match status" value="1"/>
</dbReference>
<reference evidence="9" key="1">
    <citation type="submission" date="2020-07" db="EMBL/GenBank/DDBJ databases">
        <authorList>
            <person name="Pettersson B.M.F."/>
            <person name="Behra P.R.K."/>
            <person name="Ramesh M."/>
            <person name="Das S."/>
            <person name="Dasgupta S."/>
            <person name="Kirsebom L.A."/>
        </authorList>
    </citation>
    <scope>NUCLEOTIDE SEQUENCE</scope>
    <source>
        <strain evidence="9">DSM 44615</strain>
    </source>
</reference>
<feature type="domain" description="DUF3533" evidence="8">
    <location>
        <begin position="29"/>
        <end position="381"/>
    </location>
</feature>
<evidence type="ECO:0000256" key="7">
    <source>
        <dbReference type="SAM" id="Phobius"/>
    </source>
</evidence>
<evidence type="ECO:0000313" key="9">
    <source>
        <dbReference type="EMBL" id="MCV7172631.1"/>
    </source>
</evidence>
<evidence type="ECO:0000256" key="2">
    <source>
        <dbReference type="ARBA" id="ARBA00007783"/>
    </source>
</evidence>
<feature type="transmembrane region" description="Helical" evidence="7">
    <location>
        <begin position="216"/>
        <end position="238"/>
    </location>
</feature>
<protein>
    <submittedName>
        <fullName evidence="9">YhgE/Pip domain-containing protein</fullName>
    </submittedName>
</protein>
<evidence type="ECO:0000256" key="1">
    <source>
        <dbReference type="ARBA" id="ARBA00004651"/>
    </source>
</evidence>
<evidence type="ECO:0000256" key="4">
    <source>
        <dbReference type="ARBA" id="ARBA00022692"/>
    </source>
</evidence>
<feature type="transmembrane region" description="Helical" evidence="7">
    <location>
        <begin position="391"/>
        <end position="412"/>
    </location>
</feature>